<name>A0ABQ8S8C7_PERAM</name>
<proteinExistence type="predicted"/>
<gene>
    <name evidence="1" type="ORF">ANN_22194</name>
</gene>
<sequence>MLHFRVMAFTTLKFTGTIPHVLEDTPLINRQHIHFLHDGAPAHFSRTARRYLDRRFTDRWIARKSSPQYMFRNSSHSRHYRCYRTYRVGEFTTHLKNKTVSSQFTVRSPWLVLAHALKFTALRTQAFQIQFTTHRTQAFQTRFPALRTQAFQMQFPARRTQDPRFLRSVRPVFVYPSFKKKSEDVKSGERGDHNP</sequence>
<organism evidence="1 2">
    <name type="scientific">Periplaneta americana</name>
    <name type="common">American cockroach</name>
    <name type="synonym">Blatta americana</name>
    <dbReference type="NCBI Taxonomy" id="6978"/>
    <lineage>
        <taxon>Eukaryota</taxon>
        <taxon>Metazoa</taxon>
        <taxon>Ecdysozoa</taxon>
        <taxon>Arthropoda</taxon>
        <taxon>Hexapoda</taxon>
        <taxon>Insecta</taxon>
        <taxon>Pterygota</taxon>
        <taxon>Neoptera</taxon>
        <taxon>Polyneoptera</taxon>
        <taxon>Dictyoptera</taxon>
        <taxon>Blattodea</taxon>
        <taxon>Blattoidea</taxon>
        <taxon>Blattidae</taxon>
        <taxon>Blattinae</taxon>
        <taxon>Periplaneta</taxon>
    </lineage>
</organism>
<protein>
    <submittedName>
        <fullName evidence="1">Uncharacterized protein</fullName>
    </submittedName>
</protein>
<reference evidence="1 2" key="1">
    <citation type="journal article" date="2022" name="Allergy">
        <title>Genome assembly and annotation of Periplaneta americana reveal a comprehensive cockroach allergen profile.</title>
        <authorList>
            <person name="Wang L."/>
            <person name="Xiong Q."/>
            <person name="Saelim N."/>
            <person name="Wang L."/>
            <person name="Nong W."/>
            <person name="Wan A.T."/>
            <person name="Shi M."/>
            <person name="Liu X."/>
            <person name="Cao Q."/>
            <person name="Hui J.H.L."/>
            <person name="Sookrung N."/>
            <person name="Leung T.F."/>
            <person name="Tungtrongchitr A."/>
            <person name="Tsui S.K.W."/>
        </authorList>
    </citation>
    <scope>NUCLEOTIDE SEQUENCE [LARGE SCALE GENOMIC DNA]</scope>
    <source>
        <strain evidence="1">PWHHKU_190912</strain>
    </source>
</reference>
<evidence type="ECO:0000313" key="2">
    <source>
        <dbReference type="Proteomes" id="UP001148838"/>
    </source>
</evidence>
<comment type="caution">
    <text evidence="1">The sequence shown here is derived from an EMBL/GenBank/DDBJ whole genome shotgun (WGS) entry which is preliminary data.</text>
</comment>
<dbReference type="Proteomes" id="UP001148838">
    <property type="component" value="Unassembled WGS sequence"/>
</dbReference>
<evidence type="ECO:0000313" key="1">
    <source>
        <dbReference type="EMBL" id="KAJ4429990.1"/>
    </source>
</evidence>
<keyword evidence="2" id="KW-1185">Reference proteome</keyword>
<accession>A0ABQ8S8C7</accession>
<dbReference type="EMBL" id="JAJSOF020000033">
    <property type="protein sequence ID" value="KAJ4429990.1"/>
    <property type="molecule type" value="Genomic_DNA"/>
</dbReference>